<evidence type="ECO:0000259" key="2">
    <source>
        <dbReference type="Pfam" id="PF00817"/>
    </source>
</evidence>
<evidence type="ECO:0000313" key="3">
    <source>
        <dbReference type="EMBL" id="RKH35976.1"/>
    </source>
</evidence>
<dbReference type="Proteomes" id="UP000272888">
    <property type="component" value="Unassembled WGS sequence"/>
</dbReference>
<dbReference type="Pfam" id="PF00817">
    <property type="entry name" value="IMS"/>
    <property type="match status" value="1"/>
</dbReference>
<dbReference type="InterPro" id="IPR043502">
    <property type="entry name" value="DNA/RNA_pol_sf"/>
</dbReference>
<evidence type="ECO:0000313" key="4">
    <source>
        <dbReference type="Proteomes" id="UP000272888"/>
    </source>
</evidence>
<dbReference type="GO" id="GO:0006281">
    <property type="term" value="P:DNA repair"/>
    <property type="evidence" value="ECO:0007669"/>
    <property type="project" value="InterPro"/>
</dbReference>
<dbReference type="InterPro" id="IPR001126">
    <property type="entry name" value="UmuC"/>
</dbReference>
<dbReference type="SUPFAM" id="SSF56672">
    <property type="entry name" value="DNA/RNA polymerases"/>
    <property type="match status" value="1"/>
</dbReference>
<dbReference type="Gene3D" id="3.40.1170.60">
    <property type="match status" value="1"/>
</dbReference>
<organism evidence="3 4">
    <name type="scientific">Corallococcus llansteffanensis</name>
    <dbReference type="NCBI Taxonomy" id="2316731"/>
    <lineage>
        <taxon>Bacteria</taxon>
        <taxon>Pseudomonadati</taxon>
        <taxon>Myxococcota</taxon>
        <taxon>Myxococcia</taxon>
        <taxon>Myxococcales</taxon>
        <taxon>Cystobacterineae</taxon>
        <taxon>Myxococcaceae</taxon>
        <taxon>Corallococcus</taxon>
    </lineage>
</organism>
<feature type="domain" description="UmuC" evidence="2">
    <location>
        <begin position="8"/>
        <end position="92"/>
    </location>
</feature>
<proteinExistence type="inferred from homology"/>
<sequence>MRRGYLHVTRFPVQRKVIESPPLAGQPLALVEEVRGQRRVAFASTSALKAGVRPGMTLTAATALEPELRHFPYRPQDETQALTALGESLLGLCPGFQRDAPEGLWFDAGAARLVGGEPELGARVLEVCAEQGYR</sequence>
<reference evidence="4" key="1">
    <citation type="submission" date="2018-09" db="EMBL/GenBank/DDBJ databases">
        <authorList>
            <person name="Livingstone P.G."/>
            <person name="Whitworth D.E."/>
        </authorList>
    </citation>
    <scope>NUCLEOTIDE SEQUENCE [LARGE SCALE GENOMIC DNA]</scope>
    <source>
        <strain evidence="4">CA051B</strain>
    </source>
</reference>
<feature type="non-terminal residue" evidence="3">
    <location>
        <position position="134"/>
    </location>
</feature>
<evidence type="ECO:0000256" key="1">
    <source>
        <dbReference type="ARBA" id="ARBA00010945"/>
    </source>
</evidence>
<dbReference type="AlphaFoldDB" id="A0A3A8MVA3"/>
<gene>
    <name evidence="3" type="ORF">D7V93_43125</name>
</gene>
<accession>A0A3A8MVA3</accession>
<dbReference type="Gene3D" id="3.30.70.270">
    <property type="match status" value="1"/>
</dbReference>
<dbReference type="InterPro" id="IPR043128">
    <property type="entry name" value="Rev_trsase/Diguanyl_cyclase"/>
</dbReference>
<comment type="similarity">
    <text evidence="1">Belongs to the DNA polymerase type-Y family.</text>
</comment>
<name>A0A3A8MVA3_9BACT</name>
<dbReference type="EMBL" id="RAWB01001036">
    <property type="protein sequence ID" value="RKH35976.1"/>
    <property type="molecule type" value="Genomic_DNA"/>
</dbReference>
<comment type="caution">
    <text evidence="3">The sequence shown here is derived from an EMBL/GenBank/DDBJ whole genome shotgun (WGS) entry which is preliminary data.</text>
</comment>
<protein>
    <submittedName>
        <fullName evidence="3">DNA polymerase Y family protein</fullName>
    </submittedName>
</protein>
<keyword evidence="4" id="KW-1185">Reference proteome</keyword>